<keyword evidence="6 11" id="KW-0812">Transmembrane</keyword>
<evidence type="ECO:0000256" key="10">
    <source>
        <dbReference type="ARBA" id="ARBA00023136"/>
    </source>
</evidence>
<comment type="similarity">
    <text evidence="2">Belongs to the YajC family.</text>
</comment>
<keyword evidence="10 11" id="KW-0472">Membrane</keyword>
<evidence type="ECO:0000256" key="6">
    <source>
        <dbReference type="ARBA" id="ARBA00022692"/>
    </source>
</evidence>
<evidence type="ECO:0000313" key="12">
    <source>
        <dbReference type="EMBL" id="MBM3222797.1"/>
    </source>
</evidence>
<keyword evidence="9" id="KW-0811">Translocation</keyword>
<reference evidence="12" key="1">
    <citation type="submission" date="2019-03" db="EMBL/GenBank/DDBJ databases">
        <title>Lake Tanganyika Metagenome-Assembled Genomes (MAGs).</title>
        <authorList>
            <person name="Tran P."/>
        </authorList>
    </citation>
    <scope>NUCLEOTIDE SEQUENCE</scope>
    <source>
        <strain evidence="12">K_DeepCast_65m_m2_066</strain>
    </source>
</reference>
<evidence type="ECO:0000256" key="7">
    <source>
        <dbReference type="ARBA" id="ARBA00022927"/>
    </source>
</evidence>
<dbReference type="PRINTS" id="PR01853">
    <property type="entry name" value="YAJCTRNLCASE"/>
</dbReference>
<dbReference type="AlphaFoldDB" id="A0A937VXM6"/>
<dbReference type="SMART" id="SM01323">
    <property type="entry name" value="YajC"/>
    <property type="match status" value="1"/>
</dbReference>
<dbReference type="Proteomes" id="UP000712673">
    <property type="component" value="Unassembled WGS sequence"/>
</dbReference>
<evidence type="ECO:0000256" key="1">
    <source>
        <dbReference type="ARBA" id="ARBA00004162"/>
    </source>
</evidence>
<evidence type="ECO:0000256" key="3">
    <source>
        <dbReference type="ARBA" id="ARBA00014962"/>
    </source>
</evidence>
<dbReference type="Pfam" id="PF02699">
    <property type="entry name" value="YajC"/>
    <property type="match status" value="1"/>
</dbReference>
<sequence>MGELFNSLFLFLPLIAIFYFMIFRPQQKQRKALQDMLAGLKRGDSIVTRGGIEAVIDKVEEKRLRIEVGNGMKMWMNRDYVDRIETK</sequence>
<proteinExistence type="inferred from homology"/>
<evidence type="ECO:0000256" key="8">
    <source>
        <dbReference type="ARBA" id="ARBA00022989"/>
    </source>
</evidence>
<organism evidence="12 13">
    <name type="scientific">Tectimicrobiota bacterium</name>
    <dbReference type="NCBI Taxonomy" id="2528274"/>
    <lineage>
        <taxon>Bacteria</taxon>
        <taxon>Pseudomonadati</taxon>
        <taxon>Nitrospinota/Tectimicrobiota group</taxon>
        <taxon>Candidatus Tectimicrobiota</taxon>
    </lineage>
</organism>
<evidence type="ECO:0000256" key="4">
    <source>
        <dbReference type="ARBA" id="ARBA00022448"/>
    </source>
</evidence>
<dbReference type="NCBIfam" id="TIGR00739">
    <property type="entry name" value="yajC"/>
    <property type="match status" value="1"/>
</dbReference>
<protein>
    <recommendedName>
        <fullName evidence="3">Sec translocon accessory complex subunit YajC</fullName>
    </recommendedName>
</protein>
<dbReference type="PANTHER" id="PTHR33909">
    <property type="entry name" value="SEC TRANSLOCON ACCESSORY COMPLEX SUBUNIT YAJC"/>
    <property type="match status" value="1"/>
</dbReference>
<comment type="caution">
    <text evidence="12">The sequence shown here is derived from an EMBL/GenBank/DDBJ whole genome shotgun (WGS) entry which is preliminary data.</text>
</comment>
<feature type="transmembrane region" description="Helical" evidence="11">
    <location>
        <begin position="6"/>
        <end position="23"/>
    </location>
</feature>
<keyword evidence="8 11" id="KW-1133">Transmembrane helix</keyword>
<evidence type="ECO:0000256" key="2">
    <source>
        <dbReference type="ARBA" id="ARBA00006742"/>
    </source>
</evidence>
<evidence type="ECO:0000256" key="5">
    <source>
        <dbReference type="ARBA" id="ARBA00022475"/>
    </source>
</evidence>
<accession>A0A937VXM6</accession>
<gene>
    <name evidence="12" type="primary">yajC</name>
    <name evidence="12" type="ORF">FJZ47_03195</name>
</gene>
<evidence type="ECO:0000256" key="11">
    <source>
        <dbReference type="SAM" id="Phobius"/>
    </source>
</evidence>
<evidence type="ECO:0000256" key="9">
    <source>
        <dbReference type="ARBA" id="ARBA00023010"/>
    </source>
</evidence>
<evidence type="ECO:0000313" key="13">
    <source>
        <dbReference type="Proteomes" id="UP000712673"/>
    </source>
</evidence>
<name>A0A937VXM6_UNCTE</name>
<dbReference type="EMBL" id="VGLS01000056">
    <property type="protein sequence ID" value="MBM3222797.1"/>
    <property type="molecule type" value="Genomic_DNA"/>
</dbReference>
<dbReference type="GO" id="GO:0005886">
    <property type="term" value="C:plasma membrane"/>
    <property type="evidence" value="ECO:0007669"/>
    <property type="project" value="UniProtKB-SubCell"/>
</dbReference>
<dbReference type="PANTHER" id="PTHR33909:SF1">
    <property type="entry name" value="SEC TRANSLOCON ACCESSORY COMPLEX SUBUNIT YAJC"/>
    <property type="match status" value="1"/>
</dbReference>
<keyword evidence="5" id="KW-1003">Cell membrane</keyword>
<dbReference type="InterPro" id="IPR003849">
    <property type="entry name" value="Preprotein_translocase_YajC"/>
</dbReference>
<keyword evidence="7" id="KW-0653">Protein transport</keyword>
<dbReference type="GO" id="GO:0015031">
    <property type="term" value="P:protein transport"/>
    <property type="evidence" value="ECO:0007669"/>
    <property type="project" value="UniProtKB-KW"/>
</dbReference>
<comment type="subcellular location">
    <subcellularLocation>
        <location evidence="1">Cell membrane</location>
        <topology evidence="1">Single-pass membrane protein</topology>
    </subcellularLocation>
</comment>
<keyword evidence="4" id="KW-0813">Transport</keyword>